<dbReference type="Gene3D" id="3.40.50.300">
    <property type="entry name" value="P-loop containing nucleotide triphosphate hydrolases"/>
    <property type="match status" value="3"/>
</dbReference>
<dbReference type="GO" id="GO:0002091">
    <property type="term" value="P:negative regulation of receptor internalization"/>
    <property type="evidence" value="ECO:0007669"/>
    <property type="project" value="TreeGrafter"/>
</dbReference>
<dbReference type="GO" id="GO:0050750">
    <property type="term" value="F:low-density lipoprotein particle receptor binding"/>
    <property type="evidence" value="ECO:0007669"/>
    <property type="project" value="InterPro"/>
</dbReference>
<gene>
    <name evidence="4" type="ORF">E2I00_011368</name>
</gene>
<dbReference type="GO" id="GO:0070326">
    <property type="term" value="F:very-low-density lipoprotein particle receptor binding"/>
    <property type="evidence" value="ECO:0007669"/>
    <property type="project" value="TreeGrafter"/>
</dbReference>
<protein>
    <recommendedName>
        <fullName evidence="3">Alpha-2-macroglobulin RAP C-terminal domain-containing protein</fullName>
    </recommendedName>
</protein>
<organism evidence="4 5">
    <name type="scientific">Balaenoptera physalus</name>
    <name type="common">Fin whale</name>
    <name type="synonym">Balaena physalus</name>
    <dbReference type="NCBI Taxonomy" id="9770"/>
    <lineage>
        <taxon>Eukaryota</taxon>
        <taxon>Metazoa</taxon>
        <taxon>Chordata</taxon>
        <taxon>Craniata</taxon>
        <taxon>Vertebrata</taxon>
        <taxon>Euteleostomi</taxon>
        <taxon>Mammalia</taxon>
        <taxon>Eutheria</taxon>
        <taxon>Laurasiatheria</taxon>
        <taxon>Artiodactyla</taxon>
        <taxon>Whippomorpha</taxon>
        <taxon>Cetacea</taxon>
        <taxon>Mysticeti</taxon>
        <taxon>Balaenopteridae</taxon>
        <taxon>Balaenoptera</taxon>
    </lineage>
</organism>
<dbReference type="Pfam" id="PF00406">
    <property type="entry name" value="ADK"/>
    <property type="match status" value="1"/>
</dbReference>
<dbReference type="EMBL" id="SGJD01001255">
    <property type="protein sequence ID" value="KAB0401158.1"/>
    <property type="molecule type" value="Genomic_DNA"/>
</dbReference>
<evidence type="ECO:0000259" key="3">
    <source>
        <dbReference type="Pfam" id="PF06401"/>
    </source>
</evidence>
<sequence length="1350" mass="155596">MTSQEKTEEHPFVDIFNEDEADKNFMLSKPVCFVVFGKPGVGKTTLAQQITQAWKCIRVEALPILEEQIASDTESGTMSMLISGQSIPDELVTKLMLEKLNSPEVSHFGYVITEIPSLSQDAMTIFQQIELIRNLNLKADIIINIKCPDYDLCQRISGQRQHSSTGYIFTRDQWDPEVIESHRKKKKEAQKEGKGEEEREEEEEQEEEEAFIAEMQVVAEILQHLVQRPEDYLENIEHTVKLYKEIILHPLEEVMAEHDSQYLIELDGNKPPEELFTTVMDRLKYLNLKRAAVLTKLQSAEEEIDTMENMKMERKKQNLAVSAVVGTGETTPRPAVSSNVLSPGAEDHSLEDPRLEKLWHKAKTSGKVFSEELDQSWREFQHHREKVQENKVLLETLSRTEEIKENVVSPADVTHGQENVLQSRHAELKDRLRDISQDFDHLRKVGHRGCGAEADFDEPQVLDLWDPARSANFTEKKLESFWEELKHFDTKIEKHNHYQKQLEISHHEQTRGWRPGAQQARNREIRLVGGEDQGARLQGKEDELFHTLAACKLIAPRYRWQRSRWGRTCPVTLKEGNIFQGLPDFSVSFLGKIYCLSSEEALKTFLLNPRPYLLPPMPAPPFKVFIFGPQSSGKTTLSNLLAKHYKGKVVDYNKIVQPRFDKALETLTRNTIAEATEAAIKAVKEQLLSELQAKKQVFTLESQRESSLEDNEEAKMKSDDKDDEKETSETPTLQRSQQDSSQDLMLDSKKDVIEYVIEEVTADHPEVLSIIKETVKMAKDMNFEQPHEKIAEILDEVLQEVAEENKNRFYGAPKYGGWILDNYPIMKELWMVLVDKGILPDLVICLSDTENNGKYLFNRLYLENKQEIDSKILERKEKRKKQQEAEETEAEADKEIEGEASELHEGSEAPAVAEETRGSLPEEPEVFEVPETEHEAVSEPTEDTTVGTEIPKGSKEGLETKELSETVVLPEFPEDAYPDVPEMEPIKESVRSFYSSWRQMETAISDSFTQVLNLEIADKTPEELLQKVVETMEKPFHYAGWELTMDDYDEETEDYQAEAEGDEELEEEEEEEENEDRIKEKRRHLGDTKRFCPVALKENFILQPGSTEEAAKYREKIYYFSSPEAKEKFLEQPEDYVAHDEPLKAPPLRICLLGPHGSGKTVCGRQLAEKLGIFHIQFEEFLQEKLMLKTEKKVGPEFEDDSEDEQFAKQELEELAIQANVTIEEENTKKLPQEVQLTEEEEAIRLNLTENEPLPPEILEAILSEWWFKEPIRSTGFVLDGFPRYPDEVQFLGEHGFFPDAAVFMQVDYQDVSDRLLPTQIGKWKVKQKKKLERKKLIKEMKAKIKVCIC</sequence>
<feature type="compositionally biased region" description="Basic and acidic residues" evidence="2">
    <location>
        <begin position="891"/>
        <end position="907"/>
    </location>
</feature>
<proteinExistence type="predicted"/>
<dbReference type="OrthoDB" id="439792at2759"/>
<dbReference type="PANTHER" id="PTHR16560">
    <property type="entry name" value="ALPHA-2-MACROGLOBULIN RECEPTOR-ASSOCIATED PROTEIN"/>
    <property type="match status" value="1"/>
</dbReference>
<keyword evidence="5" id="KW-1185">Reference proteome</keyword>
<dbReference type="GO" id="GO:0010916">
    <property type="term" value="P:negative regulation of very-low-density lipoprotein particle clearance"/>
    <property type="evidence" value="ECO:0007669"/>
    <property type="project" value="TreeGrafter"/>
</dbReference>
<feature type="region of interest" description="Disordered" evidence="2">
    <location>
        <begin position="328"/>
        <end position="348"/>
    </location>
</feature>
<dbReference type="SUPFAM" id="SSF47045">
    <property type="entry name" value="RAP domain-like"/>
    <property type="match status" value="2"/>
</dbReference>
<dbReference type="GO" id="GO:0008201">
    <property type="term" value="F:heparin binding"/>
    <property type="evidence" value="ECO:0007669"/>
    <property type="project" value="InterPro"/>
</dbReference>
<feature type="region of interest" description="Disordered" evidence="2">
    <location>
        <begin position="877"/>
        <end position="953"/>
    </location>
</feature>
<dbReference type="GO" id="GO:0048019">
    <property type="term" value="F:receptor antagonist activity"/>
    <property type="evidence" value="ECO:0007669"/>
    <property type="project" value="InterPro"/>
</dbReference>
<dbReference type="GO" id="GO:0005793">
    <property type="term" value="C:endoplasmic reticulum-Golgi intermediate compartment"/>
    <property type="evidence" value="ECO:0007669"/>
    <property type="project" value="TreeGrafter"/>
</dbReference>
<keyword evidence="1" id="KW-0175">Coiled coil</keyword>
<dbReference type="SUPFAM" id="SSF52540">
    <property type="entry name" value="P-loop containing nucleoside triphosphate hydrolases"/>
    <property type="match status" value="4"/>
</dbReference>
<feature type="compositionally biased region" description="Basic and acidic residues" evidence="2">
    <location>
        <begin position="702"/>
        <end position="720"/>
    </location>
</feature>
<dbReference type="GO" id="GO:0035473">
    <property type="term" value="F:lipase binding"/>
    <property type="evidence" value="ECO:0007669"/>
    <property type="project" value="TreeGrafter"/>
</dbReference>
<evidence type="ECO:0000256" key="1">
    <source>
        <dbReference type="SAM" id="Coils"/>
    </source>
</evidence>
<comment type="caution">
    <text evidence="4">The sequence shown here is derived from an EMBL/GenBank/DDBJ whole genome shotgun (WGS) entry which is preliminary data.</text>
</comment>
<evidence type="ECO:0000256" key="2">
    <source>
        <dbReference type="SAM" id="MobiDB-lite"/>
    </source>
</evidence>
<feature type="compositionally biased region" description="Low complexity" evidence="2">
    <location>
        <begin position="733"/>
        <end position="743"/>
    </location>
</feature>
<accession>A0A6A1PZ80</accession>
<dbReference type="GO" id="GO:0048237">
    <property type="term" value="C:rough endoplasmic reticulum lumen"/>
    <property type="evidence" value="ECO:0007669"/>
    <property type="project" value="TreeGrafter"/>
</dbReference>
<reference evidence="4 5" key="1">
    <citation type="journal article" date="2019" name="PLoS ONE">
        <title>Genomic analyses reveal an absence of contemporary introgressive admixture between fin whales and blue whales, despite known hybrids.</title>
        <authorList>
            <person name="Westbury M.V."/>
            <person name="Petersen B."/>
            <person name="Lorenzen E.D."/>
        </authorList>
    </citation>
    <scope>NUCLEOTIDE SEQUENCE [LARGE SCALE GENOMIC DNA]</scope>
    <source>
        <strain evidence="4">FinWhale-01</strain>
    </source>
</reference>
<name>A0A6A1PZ80_BALPH</name>
<dbReference type="Proteomes" id="UP000437017">
    <property type="component" value="Unassembled WGS sequence"/>
</dbReference>
<dbReference type="GO" id="GO:0005801">
    <property type="term" value="C:cis-Golgi network"/>
    <property type="evidence" value="ECO:0007669"/>
    <property type="project" value="TreeGrafter"/>
</dbReference>
<dbReference type="CDD" id="cd14807">
    <property type="entry name" value="RAP_D2"/>
    <property type="match status" value="1"/>
</dbReference>
<dbReference type="GO" id="GO:0005768">
    <property type="term" value="C:endosome"/>
    <property type="evidence" value="ECO:0007669"/>
    <property type="project" value="TreeGrafter"/>
</dbReference>
<feature type="region of interest" description="Disordered" evidence="2">
    <location>
        <begin position="701"/>
        <end position="743"/>
    </location>
</feature>
<feature type="coiled-coil region" evidence="1">
    <location>
        <begin position="290"/>
        <end position="317"/>
    </location>
</feature>
<dbReference type="InterPro" id="IPR038003">
    <property type="entry name" value="A2-macroglobuin_RAP"/>
</dbReference>
<evidence type="ECO:0000313" key="5">
    <source>
        <dbReference type="Proteomes" id="UP000437017"/>
    </source>
</evidence>
<dbReference type="GO" id="GO:0005886">
    <property type="term" value="C:plasma membrane"/>
    <property type="evidence" value="ECO:0007669"/>
    <property type="project" value="TreeGrafter"/>
</dbReference>
<dbReference type="PANTHER" id="PTHR16560:SF2">
    <property type="entry name" value="ALPHA-2-MACROGLOBULIN RECEPTOR-ASSOCIATED PROTEIN"/>
    <property type="match status" value="1"/>
</dbReference>
<feature type="compositionally biased region" description="Acidic residues" evidence="2">
    <location>
        <begin position="1053"/>
        <end position="1075"/>
    </location>
</feature>
<feature type="compositionally biased region" description="Acidic residues" evidence="2">
    <location>
        <begin position="198"/>
        <end position="209"/>
    </location>
</feature>
<feature type="region of interest" description="Disordered" evidence="2">
    <location>
        <begin position="181"/>
        <end position="209"/>
    </location>
</feature>
<evidence type="ECO:0000313" key="4">
    <source>
        <dbReference type="EMBL" id="KAB0401158.1"/>
    </source>
</evidence>
<dbReference type="Pfam" id="PF06401">
    <property type="entry name" value="Alpha-2-MRAP_C"/>
    <property type="match status" value="1"/>
</dbReference>
<dbReference type="InterPro" id="IPR027417">
    <property type="entry name" value="P-loop_NTPase"/>
</dbReference>
<dbReference type="InterPro" id="IPR036744">
    <property type="entry name" value="RAP_sf"/>
</dbReference>
<dbReference type="InterPro" id="IPR010483">
    <property type="entry name" value="Alpha_2_MRAP_C"/>
</dbReference>
<dbReference type="InterPro" id="IPR038001">
    <property type="entry name" value="RAP_D2"/>
</dbReference>
<feature type="domain" description="Alpha-2-macroglobulin RAP C-terminal" evidence="3">
    <location>
        <begin position="350"/>
        <end position="510"/>
    </location>
</feature>
<dbReference type="Gene3D" id="1.20.81.10">
    <property type="entry name" value="RAP domain"/>
    <property type="match status" value="2"/>
</dbReference>
<feature type="region of interest" description="Disordered" evidence="2">
    <location>
        <begin position="1053"/>
        <end position="1081"/>
    </location>
</feature>